<sequence>MKKEWTKRQALIELPIKGQHEMDGDLKVKLECLSMAWAAGNTIAWPIMYVLSGYIPTGISLGCIAFIWYTVLKYNQTAKELWRKWTKK</sequence>
<organism evidence="2 3">
    <name type="scientific">Cytobacillus firmus DS1</name>
    <dbReference type="NCBI Taxonomy" id="1307436"/>
    <lineage>
        <taxon>Bacteria</taxon>
        <taxon>Bacillati</taxon>
        <taxon>Bacillota</taxon>
        <taxon>Bacilli</taxon>
        <taxon>Bacillales</taxon>
        <taxon>Bacillaceae</taxon>
        <taxon>Cytobacillus</taxon>
    </lineage>
</organism>
<keyword evidence="1" id="KW-1133">Transmembrane helix</keyword>
<evidence type="ECO:0000313" key="3">
    <source>
        <dbReference type="Proteomes" id="UP000019270"/>
    </source>
</evidence>
<keyword evidence="1" id="KW-0472">Membrane</keyword>
<dbReference type="EMBL" id="APVL01000034">
    <property type="protein sequence ID" value="EWG08624.1"/>
    <property type="molecule type" value="Genomic_DNA"/>
</dbReference>
<name>W7LA06_CYTFI</name>
<reference evidence="3" key="1">
    <citation type="submission" date="2013-03" db="EMBL/GenBank/DDBJ databases">
        <title>Draft genome sequence of Bacillus firmus DS1.</title>
        <authorList>
            <person name="Peng D."/>
            <person name="Zhu L."/>
            <person name="Sun M."/>
        </authorList>
    </citation>
    <scope>NUCLEOTIDE SEQUENCE [LARGE SCALE GENOMIC DNA]</scope>
    <source>
        <strain evidence="3">DS1</strain>
    </source>
</reference>
<protein>
    <submittedName>
        <fullName evidence="2">Uncharacterized protein</fullName>
    </submittedName>
</protein>
<feature type="transmembrane region" description="Helical" evidence="1">
    <location>
        <begin position="54"/>
        <end position="74"/>
    </location>
</feature>
<dbReference type="PATRIC" id="fig|1307436.3.peg.4961"/>
<dbReference type="Proteomes" id="UP000019270">
    <property type="component" value="Unassembled WGS sequence"/>
</dbReference>
<evidence type="ECO:0000256" key="1">
    <source>
        <dbReference type="SAM" id="Phobius"/>
    </source>
</evidence>
<proteinExistence type="predicted"/>
<accession>W7LA06</accession>
<reference evidence="2 3" key="2">
    <citation type="journal article" date="2016" name="Sci. Rep.">
        <title>A novel serine protease, Sep1, from Bacillus firmus DS-1 has nematicidal activity and degrades multiple intestinal-associated nematode proteins.</title>
        <authorList>
            <person name="Geng C."/>
            <person name="Nie X."/>
            <person name="Tang Z."/>
            <person name="Zhang Y."/>
            <person name="Lin J."/>
            <person name="Sun M."/>
            <person name="Peng D."/>
        </authorList>
    </citation>
    <scope>NUCLEOTIDE SEQUENCE [LARGE SCALE GENOMIC DNA]</scope>
    <source>
        <strain evidence="2 3">DS1</strain>
    </source>
</reference>
<gene>
    <name evidence="2" type="ORF">PBF_23283</name>
</gene>
<dbReference type="AlphaFoldDB" id="W7LA06"/>
<keyword evidence="1" id="KW-0812">Transmembrane</keyword>
<comment type="caution">
    <text evidence="2">The sequence shown here is derived from an EMBL/GenBank/DDBJ whole genome shotgun (WGS) entry which is preliminary data.</text>
</comment>
<evidence type="ECO:0000313" key="2">
    <source>
        <dbReference type="EMBL" id="EWG08624.1"/>
    </source>
</evidence>